<dbReference type="Proteomes" id="UP001201873">
    <property type="component" value="Unassembled WGS sequence"/>
</dbReference>
<dbReference type="InterPro" id="IPR044135">
    <property type="entry name" value="Met-tRNA-FMT_C"/>
</dbReference>
<comment type="caution">
    <text evidence="9">The sequence shown here is derived from an EMBL/GenBank/DDBJ whole genome shotgun (WGS) entry which is preliminary data.</text>
</comment>
<evidence type="ECO:0000256" key="1">
    <source>
        <dbReference type="ARBA" id="ARBA00010699"/>
    </source>
</evidence>
<dbReference type="Pfam" id="PF00551">
    <property type="entry name" value="Formyl_trans_N"/>
    <property type="match status" value="1"/>
</dbReference>
<dbReference type="CDD" id="cd08704">
    <property type="entry name" value="Met_tRNA_FMT_C"/>
    <property type="match status" value="1"/>
</dbReference>
<feature type="binding site" evidence="5">
    <location>
        <begin position="110"/>
        <end position="113"/>
    </location>
    <ligand>
        <name>(6S)-5,6,7,8-tetrahydrofolate</name>
        <dbReference type="ChEBI" id="CHEBI:57453"/>
    </ligand>
</feature>
<gene>
    <name evidence="5 9" type="primary">fmt</name>
    <name evidence="9" type="ORF">MXD59_21975</name>
</gene>
<dbReference type="Gene3D" id="3.40.50.12230">
    <property type="match status" value="1"/>
</dbReference>
<evidence type="ECO:0000259" key="7">
    <source>
        <dbReference type="Pfam" id="PF00551"/>
    </source>
</evidence>
<reference evidence="9 10" key="1">
    <citation type="submission" date="2022-04" db="EMBL/GenBank/DDBJ databases">
        <title>Genome diversity in the genus Frankia.</title>
        <authorList>
            <person name="Carlos-Shanley C."/>
            <person name="Hahn D."/>
        </authorList>
    </citation>
    <scope>NUCLEOTIDE SEQUENCE [LARGE SCALE GENOMIC DNA]</scope>
    <source>
        <strain evidence="9 10">Ag45/Mut15</strain>
    </source>
</reference>
<evidence type="ECO:0000313" key="9">
    <source>
        <dbReference type="EMBL" id="MCK9878406.1"/>
    </source>
</evidence>
<name>A0ABT0K3U5_9ACTN</name>
<dbReference type="RefSeq" id="WP_248826517.1">
    <property type="nucleotide sequence ID" value="NZ_JALKFT010000033.1"/>
</dbReference>
<dbReference type="NCBIfam" id="TIGR00460">
    <property type="entry name" value="fmt"/>
    <property type="match status" value="1"/>
</dbReference>
<dbReference type="EC" id="2.1.2.9" evidence="2 5"/>
<dbReference type="InterPro" id="IPR005793">
    <property type="entry name" value="Formyl_trans_C"/>
</dbReference>
<evidence type="ECO:0000256" key="3">
    <source>
        <dbReference type="ARBA" id="ARBA00022679"/>
    </source>
</evidence>
<feature type="domain" description="Formyl transferase N-terminal" evidence="7">
    <location>
        <begin position="2"/>
        <end position="181"/>
    </location>
</feature>
<dbReference type="GO" id="GO:0004479">
    <property type="term" value="F:methionyl-tRNA formyltransferase activity"/>
    <property type="evidence" value="ECO:0007669"/>
    <property type="project" value="UniProtKB-EC"/>
</dbReference>
<feature type="compositionally biased region" description="Low complexity" evidence="6">
    <location>
        <begin position="329"/>
        <end position="339"/>
    </location>
</feature>
<feature type="compositionally biased region" description="Pro residues" evidence="6">
    <location>
        <begin position="316"/>
        <end position="328"/>
    </location>
</feature>
<dbReference type="InterPro" id="IPR005794">
    <property type="entry name" value="Fmt"/>
</dbReference>
<dbReference type="SUPFAM" id="SSF53328">
    <property type="entry name" value="Formyltransferase"/>
    <property type="match status" value="1"/>
</dbReference>
<feature type="region of interest" description="Disordered" evidence="6">
    <location>
        <begin position="290"/>
        <end position="345"/>
    </location>
</feature>
<dbReference type="Pfam" id="PF02911">
    <property type="entry name" value="Formyl_trans_C"/>
    <property type="match status" value="1"/>
</dbReference>
<evidence type="ECO:0000256" key="6">
    <source>
        <dbReference type="SAM" id="MobiDB-lite"/>
    </source>
</evidence>
<evidence type="ECO:0000313" key="10">
    <source>
        <dbReference type="Proteomes" id="UP001201873"/>
    </source>
</evidence>
<dbReference type="HAMAP" id="MF_00182">
    <property type="entry name" value="Formyl_trans"/>
    <property type="match status" value="1"/>
</dbReference>
<dbReference type="InterPro" id="IPR011034">
    <property type="entry name" value="Formyl_transferase-like_C_sf"/>
</dbReference>
<dbReference type="SUPFAM" id="SSF50486">
    <property type="entry name" value="FMT C-terminal domain-like"/>
    <property type="match status" value="1"/>
</dbReference>
<evidence type="ECO:0000256" key="4">
    <source>
        <dbReference type="ARBA" id="ARBA00022917"/>
    </source>
</evidence>
<evidence type="ECO:0000256" key="2">
    <source>
        <dbReference type="ARBA" id="ARBA00012261"/>
    </source>
</evidence>
<dbReference type="PANTHER" id="PTHR11138:SF5">
    <property type="entry name" value="METHIONYL-TRNA FORMYLTRANSFERASE, MITOCHONDRIAL"/>
    <property type="match status" value="1"/>
</dbReference>
<keyword evidence="10" id="KW-1185">Reference proteome</keyword>
<comment type="catalytic activity">
    <reaction evidence="5">
        <text>L-methionyl-tRNA(fMet) + (6R)-10-formyltetrahydrofolate = N-formyl-L-methionyl-tRNA(fMet) + (6S)-5,6,7,8-tetrahydrofolate + H(+)</text>
        <dbReference type="Rhea" id="RHEA:24380"/>
        <dbReference type="Rhea" id="RHEA-COMP:9952"/>
        <dbReference type="Rhea" id="RHEA-COMP:9953"/>
        <dbReference type="ChEBI" id="CHEBI:15378"/>
        <dbReference type="ChEBI" id="CHEBI:57453"/>
        <dbReference type="ChEBI" id="CHEBI:78530"/>
        <dbReference type="ChEBI" id="CHEBI:78844"/>
        <dbReference type="ChEBI" id="CHEBI:195366"/>
        <dbReference type="EC" id="2.1.2.9"/>
    </reaction>
</comment>
<keyword evidence="4 5" id="KW-0648">Protein biosynthesis</keyword>
<comment type="function">
    <text evidence="5">Attaches a formyl group to the free amino group of methionyl-tRNA(fMet). The formyl group appears to play a dual role in the initiator identity of N-formylmethionyl-tRNA by promoting its recognition by IF2 and preventing the misappropriation of this tRNA by the elongation apparatus.</text>
</comment>
<protein>
    <recommendedName>
        <fullName evidence="2 5">Methionyl-tRNA formyltransferase</fullName>
        <ecNumber evidence="2 5">2.1.2.9</ecNumber>
    </recommendedName>
</protein>
<accession>A0ABT0K3U5</accession>
<dbReference type="EMBL" id="JALKFT010000033">
    <property type="protein sequence ID" value="MCK9878406.1"/>
    <property type="molecule type" value="Genomic_DNA"/>
</dbReference>
<evidence type="ECO:0000256" key="5">
    <source>
        <dbReference type="HAMAP-Rule" id="MF_00182"/>
    </source>
</evidence>
<dbReference type="PANTHER" id="PTHR11138">
    <property type="entry name" value="METHIONYL-TRNA FORMYLTRANSFERASE"/>
    <property type="match status" value="1"/>
</dbReference>
<proteinExistence type="inferred from homology"/>
<feature type="domain" description="Formyl transferase C-terminal" evidence="8">
    <location>
        <begin position="205"/>
        <end position="306"/>
    </location>
</feature>
<keyword evidence="3 5" id="KW-0808">Transferase</keyword>
<dbReference type="InterPro" id="IPR002376">
    <property type="entry name" value="Formyl_transf_N"/>
</dbReference>
<organism evidence="9 10">
    <name type="scientific">Frankia umida</name>
    <dbReference type="NCBI Taxonomy" id="573489"/>
    <lineage>
        <taxon>Bacteria</taxon>
        <taxon>Bacillati</taxon>
        <taxon>Actinomycetota</taxon>
        <taxon>Actinomycetes</taxon>
        <taxon>Frankiales</taxon>
        <taxon>Frankiaceae</taxon>
        <taxon>Frankia</taxon>
    </lineage>
</organism>
<evidence type="ECO:0000259" key="8">
    <source>
        <dbReference type="Pfam" id="PF02911"/>
    </source>
</evidence>
<dbReference type="CDD" id="cd08646">
    <property type="entry name" value="FMT_core_Met-tRNA-FMT_N"/>
    <property type="match status" value="1"/>
</dbReference>
<sequence length="345" mass="35273">MRLVFAGTPAVALPSLRALIDSPQHDVVAVVTRPDRPAGRGRKVTPPPVHLLADEAGIPVLSPRRPGDPEFLAALTELAPDCCPVVAYGALLPPAALEVPRLGWVNLHFSLLPAFRGAAPVQRTLLAGDDLTGATVFQIEAAMDSGPVFGVVTELVRPSDTSGDLLGRLADSGARLLVTVLDGLADGSVQAVPQPAEGVSFAPKLTVAQVGVDWARPALAVDRLIRAATPAPGAWTTFRGRRLKLGPVRMGPLPADAATRGLRPGQLAVLVDGSVVVGTGTDPVLLGEVRPEGRAPMAAADWARGSRPNADDQLITPPPEAEPAPPAPAAAAAGPVAAVDGGRGA</sequence>
<comment type="similarity">
    <text evidence="1 5">Belongs to the Fmt family.</text>
</comment>
<dbReference type="InterPro" id="IPR041711">
    <property type="entry name" value="Met-tRNA-FMT_N"/>
</dbReference>
<dbReference type="InterPro" id="IPR036477">
    <property type="entry name" value="Formyl_transf_N_sf"/>
</dbReference>